<feature type="domain" description="L,D-TPase catalytic" evidence="7">
    <location>
        <begin position="27"/>
        <end position="151"/>
    </location>
</feature>
<evidence type="ECO:0000256" key="6">
    <source>
        <dbReference type="PROSITE-ProRule" id="PRU01373"/>
    </source>
</evidence>
<dbReference type="EMBL" id="CP129013">
    <property type="protein sequence ID" value="WLR43861.1"/>
    <property type="molecule type" value="Genomic_DNA"/>
</dbReference>
<name>A0ABY9K1Q8_9BACI</name>
<organism evidence="8 9">
    <name type="scientific">Bacillus carboniphilus</name>
    <dbReference type="NCBI Taxonomy" id="86663"/>
    <lineage>
        <taxon>Bacteria</taxon>
        <taxon>Bacillati</taxon>
        <taxon>Bacillota</taxon>
        <taxon>Bacilli</taxon>
        <taxon>Bacillales</taxon>
        <taxon>Bacillaceae</taxon>
        <taxon>Bacillus</taxon>
    </lineage>
</organism>
<comment type="pathway">
    <text evidence="1 6">Cell wall biogenesis; peptidoglycan biosynthesis.</text>
</comment>
<dbReference type="CDD" id="cd16913">
    <property type="entry name" value="YkuD_like"/>
    <property type="match status" value="1"/>
</dbReference>
<dbReference type="EC" id="2.-.-.-" evidence="8"/>
<keyword evidence="4 6" id="KW-0573">Peptidoglycan synthesis</keyword>
<evidence type="ECO:0000256" key="1">
    <source>
        <dbReference type="ARBA" id="ARBA00004752"/>
    </source>
</evidence>
<accession>A0ABY9K1Q8</accession>
<evidence type="ECO:0000256" key="4">
    <source>
        <dbReference type="ARBA" id="ARBA00022984"/>
    </source>
</evidence>
<dbReference type="InterPro" id="IPR038063">
    <property type="entry name" value="Transpep_catalytic_dom"/>
</dbReference>
<feature type="active site" description="Nucleophile" evidence="6">
    <location>
        <position position="127"/>
    </location>
</feature>
<dbReference type="Pfam" id="PF03734">
    <property type="entry name" value="YkuD"/>
    <property type="match status" value="1"/>
</dbReference>
<evidence type="ECO:0000259" key="7">
    <source>
        <dbReference type="PROSITE" id="PS52029"/>
    </source>
</evidence>
<protein>
    <submittedName>
        <fullName evidence="8">L,D-transpeptidase</fullName>
        <ecNumber evidence="8">2.-.-.-</ecNumber>
    </submittedName>
</protein>
<evidence type="ECO:0000313" key="9">
    <source>
        <dbReference type="Proteomes" id="UP001197974"/>
    </source>
</evidence>
<dbReference type="Gene3D" id="2.40.440.10">
    <property type="entry name" value="L,D-transpeptidase catalytic domain-like"/>
    <property type="match status" value="1"/>
</dbReference>
<proteinExistence type="predicted"/>
<feature type="active site" description="Proton donor/acceptor" evidence="6">
    <location>
        <position position="111"/>
    </location>
</feature>
<reference evidence="8 9" key="1">
    <citation type="submission" date="2023-06" db="EMBL/GenBank/DDBJ databases">
        <title>Five Gram-positive bacteria isolated from mangrove sediments in Shenzhen, Guangdong, China.</title>
        <authorList>
            <person name="Yu S."/>
            <person name="Zheng W."/>
            <person name="Huang Y."/>
        </authorList>
    </citation>
    <scope>NUCLEOTIDE SEQUENCE [LARGE SCALE GENOMIC DNA]</scope>
    <source>
        <strain evidence="8 9">SaN35-3</strain>
    </source>
</reference>
<evidence type="ECO:0000256" key="2">
    <source>
        <dbReference type="ARBA" id="ARBA00022679"/>
    </source>
</evidence>
<dbReference type="Proteomes" id="UP001197974">
    <property type="component" value="Chromosome"/>
</dbReference>
<keyword evidence="9" id="KW-1185">Reference proteome</keyword>
<dbReference type="SUPFAM" id="SSF141523">
    <property type="entry name" value="L,D-transpeptidase catalytic domain-like"/>
    <property type="match status" value="1"/>
</dbReference>
<keyword evidence="5 6" id="KW-0961">Cell wall biogenesis/degradation</keyword>
<dbReference type="InterPro" id="IPR050979">
    <property type="entry name" value="LD-transpeptidase"/>
</dbReference>
<evidence type="ECO:0000313" key="8">
    <source>
        <dbReference type="EMBL" id="WLR43861.1"/>
    </source>
</evidence>
<dbReference type="RefSeq" id="WP_226540072.1">
    <property type="nucleotide sequence ID" value="NZ_CP129013.1"/>
</dbReference>
<dbReference type="PROSITE" id="PS52029">
    <property type="entry name" value="LD_TPASE"/>
    <property type="match status" value="1"/>
</dbReference>
<dbReference type="GO" id="GO:0016740">
    <property type="term" value="F:transferase activity"/>
    <property type="evidence" value="ECO:0007669"/>
    <property type="project" value="UniProtKB-KW"/>
</dbReference>
<keyword evidence="3 6" id="KW-0133">Cell shape</keyword>
<evidence type="ECO:0000256" key="5">
    <source>
        <dbReference type="ARBA" id="ARBA00023316"/>
    </source>
</evidence>
<keyword evidence="2 8" id="KW-0808">Transferase</keyword>
<sequence>MKLILVTFLLVASPIWPLGQNPLPGDPFIIVNLQKNQLALIRDNSIYKVYPIATGKIKDPTPEGVHTVTVKAINPYYRRNNIQGGDPKNPLGSRWIGFDALDTDGRIYGIHGTNNPWSIGYSVSNGCVRMLNKSVEEIFDYIPIGTKVYVTTSSRSFEEIAVEQGAMKRNENGLKYP</sequence>
<gene>
    <name evidence="8" type="ORF">LC087_06990</name>
</gene>
<dbReference type="InterPro" id="IPR005490">
    <property type="entry name" value="LD_TPept_cat_dom"/>
</dbReference>
<dbReference type="PANTHER" id="PTHR30582:SF4">
    <property type="entry name" value="L,D-TRANSPEPTIDASE YQJB-RELATED"/>
    <property type="match status" value="1"/>
</dbReference>
<evidence type="ECO:0000256" key="3">
    <source>
        <dbReference type="ARBA" id="ARBA00022960"/>
    </source>
</evidence>
<dbReference type="PANTHER" id="PTHR30582">
    <property type="entry name" value="L,D-TRANSPEPTIDASE"/>
    <property type="match status" value="1"/>
</dbReference>